<sequence>MKVKFLAFSALLMGLTLTSCDDTTEMIGGSLIDNVDKLVVTTDTFNVSSKSILAQDIISRSFQGYLGSIKDQESGLGVTANLMSQFHVLSTYELPAEDKIMSRDGNNQIIADSCEIKLYFSTFYGDSLAQMKLTTHELAKPIEEGSIYYTDFNPKTNGYVRQDGIKVSQTYTLSDQISSSSIRASQSYSPCITIKMNAGYTDKNGIIYNNYGTYLMRKYFENTNSFRNTYQFLHDICPGFYFEITNGLGSIANISTAQINMFYKYNNGDTIKTVTTSLMSTEEVLQMTNFNINSSQLQQLAAEPGHTYLKTPAGLFTELTLPINEIITNHAHDSINSAKIELKCMTSSSAGDYKLDIPQNVVMLPSDSLTSFFAKKHIIDNKTSFLASYNPSTNSYQFNNIAGIVNLYAKQITTNTMSGNWSRVVIVPVELGTSTNSNNTKIITKISHYMGLGSVKLIGNNASNQIKMPIVYSKFNGR</sequence>
<dbReference type="eggNOG" id="ENOG502ZBIE">
    <property type="taxonomic scope" value="Bacteria"/>
</dbReference>
<evidence type="ECO:0000313" key="3">
    <source>
        <dbReference type="Proteomes" id="UP000070533"/>
    </source>
</evidence>
<dbReference type="Proteomes" id="UP000070533">
    <property type="component" value="Unassembled WGS sequence"/>
</dbReference>
<dbReference type="OrthoDB" id="1110209at2"/>
<comment type="caution">
    <text evidence="2">The sequence shown here is derived from an EMBL/GenBank/DDBJ whole genome shotgun (WGS) entry which is preliminary data.</text>
</comment>
<reference evidence="3" key="1">
    <citation type="submission" date="2016-01" db="EMBL/GenBank/DDBJ databases">
        <authorList>
            <person name="Mitreva M."/>
            <person name="Pepin K.H."/>
            <person name="Mihindukulasuriya K.A."/>
            <person name="Fulton R."/>
            <person name="Fronick C."/>
            <person name="O'Laughlin M."/>
            <person name="Miner T."/>
            <person name="Herter B."/>
            <person name="Rosa B.A."/>
            <person name="Cordes M."/>
            <person name="Tomlinson C."/>
            <person name="Wollam A."/>
            <person name="Palsikar V.B."/>
            <person name="Mardis E.R."/>
            <person name="Wilson R.K."/>
        </authorList>
    </citation>
    <scope>NUCLEOTIDE SEQUENCE [LARGE SCALE GENOMIC DNA]</scope>
    <source>
        <strain evidence="3">MJR7716</strain>
    </source>
</reference>
<feature type="chain" id="PRO_5007458458" description="DUF4270 domain-containing protein" evidence="1">
    <location>
        <begin position="22"/>
        <end position="478"/>
    </location>
</feature>
<dbReference type="STRING" id="28128.HMPREF3226_02979"/>
<accession>A0A133PR98</accession>
<dbReference type="PATRIC" id="fig|28128.5.peg.3070"/>
<evidence type="ECO:0000313" key="2">
    <source>
        <dbReference type="EMBL" id="KXA31219.1"/>
    </source>
</evidence>
<keyword evidence="1" id="KW-0732">Signal</keyword>
<feature type="signal peptide" evidence="1">
    <location>
        <begin position="1"/>
        <end position="21"/>
    </location>
</feature>
<dbReference type="RefSeq" id="WP_060941503.1">
    <property type="nucleotide sequence ID" value="NZ_KQ957357.1"/>
</dbReference>
<evidence type="ECO:0000256" key="1">
    <source>
        <dbReference type="SAM" id="SignalP"/>
    </source>
</evidence>
<dbReference type="InterPro" id="IPR025366">
    <property type="entry name" value="DUF4270"/>
</dbReference>
<protein>
    <recommendedName>
        <fullName evidence="4">DUF4270 domain-containing protein</fullName>
    </recommendedName>
</protein>
<dbReference type="AlphaFoldDB" id="A0A133PR98"/>
<dbReference type="PROSITE" id="PS51257">
    <property type="entry name" value="PROKAR_LIPOPROTEIN"/>
    <property type="match status" value="1"/>
</dbReference>
<dbReference type="Pfam" id="PF14092">
    <property type="entry name" value="DUF4270"/>
    <property type="match status" value="1"/>
</dbReference>
<keyword evidence="3" id="KW-1185">Reference proteome</keyword>
<dbReference type="EMBL" id="LRQG01000284">
    <property type="protein sequence ID" value="KXA31219.1"/>
    <property type="molecule type" value="Genomic_DNA"/>
</dbReference>
<name>A0A133PR98_9BACT</name>
<evidence type="ECO:0008006" key="4">
    <source>
        <dbReference type="Google" id="ProtNLM"/>
    </source>
</evidence>
<organism evidence="2 3">
    <name type="scientific">Prevotella corporis</name>
    <dbReference type="NCBI Taxonomy" id="28128"/>
    <lineage>
        <taxon>Bacteria</taxon>
        <taxon>Pseudomonadati</taxon>
        <taxon>Bacteroidota</taxon>
        <taxon>Bacteroidia</taxon>
        <taxon>Bacteroidales</taxon>
        <taxon>Prevotellaceae</taxon>
        <taxon>Prevotella</taxon>
    </lineage>
</organism>
<proteinExistence type="predicted"/>
<gene>
    <name evidence="2" type="ORF">HMPREF3226_02979</name>
</gene>